<protein>
    <submittedName>
        <fullName evidence="1">Uncharacterized protein</fullName>
    </submittedName>
</protein>
<reference evidence="1 2" key="1">
    <citation type="journal article" date="2021" name="Comput. Struct. Biotechnol. J.">
        <title>De novo genome assembly of the potent medicinal plant Rehmannia glutinosa using nanopore technology.</title>
        <authorList>
            <person name="Ma L."/>
            <person name="Dong C."/>
            <person name="Song C."/>
            <person name="Wang X."/>
            <person name="Zheng X."/>
            <person name="Niu Y."/>
            <person name="Chen S."/>
            <person name="Feng W."/>
        </authorList>
    </citation>
    <scope>NUCLEOTIDE SEQUENCE [LARGE SCALE GENOMIC DNA]</scope>
    <source>
        <strain evidence="1">DH-2019</strain>
    </source>
</reference>
<dbReference type="PANTHER" id="PTHR33413:SF33">
    <property type="entry name" value="MEDIATOR OF RNA POLYMERASE II TRANSCRIPTION SUBUNIT 29"/>
    <property type="match status" value="1"/>
</dbReference>
<dbReference type="Proteomes" id="UP001318860">
    <property type="component" value="Unassembled WGS sequence"/>
</dbReference>
<sequence length="228" mass="25707">MGNCQAIDSASLVIQHPSGKVDKMYWPIAANEIMKMNPGHYVALLLTTTLYSSTAAAAGATGNKNCNSNVNNNKNTPLRITRIKLLRPTETLVLGHVYRLVTSQEVMKGLLAKKQAKIKQQQPGCADKYGKIMTEKLSSEFEDEIRKSYEKEKSKQVKHERHRCPWSLLDSHEWSLTLQRGHECAWECFCYALTPFSPAMLGLFTVGRACRDVLQQHGLRCIDLMHSQ</sequence>
<proteinExistence type="predicted"/>
<comment type="caution">
    <text evidence="1">The sequence shown here is derived from an EMBL/GenBank/DDBJ whole genome shotgun (WGS) entry which is preliminary data.</text>
</comment>
<name>A0ABR0WQF2_REHGL</name>
<keyword evidence="2" id="KW-1185">Reference proteome</keyword>
<gene>
    <name evidence="1" type="ORF">DH2020_019311</name>
</gene>
<evidence type="ECO:0000313" key="1">
    <source>
        <dbReference type="EMBL" id="KAK6148399.1"/>
    </source>
</evidence>
<dbReference type="EMBL" id="JABTTQ020000010">
    <property type="protein sequence ID" value="KAK6148399.1"/>
    <property type="molecule type" value="Genomic_DNA"/>
</dbReference>
<dbReference type="InterPro" id="IPR025322">
    <property type="entry name" value="PADRE_dom"/>
</dbReference>
<dbReference type="PANTHER" id="PTHR33413">
    <property type="entry name" value="EXPRESSED PROTEIN"/>
    <property type="match status" value="1"/>
</dbReference>
<dbReference type="Pfam" id="PF14009">
    <property type="entry name" value="PADRE"/>
    <property type="match status" value="1"/>
</dbReference>
<organism evidence="1 2">
    <name type="scientific">Rehmannia glutinosa</name>
    <name type="common">Chinese foxglove</name>
    <dbReference type="NCBI Taxonomy" id="99300"/>
    <lineage>
        <taxon>Eukaryota</taxon>
        <taxon>Viridiplantae</taxon>
        <taxon>Streptophyta</taxon>
        <taxon>Embryophyta</taxon>
        <taxon>Tracheophyta</taxon>
        <taxon>Spermatophyta</taxon>
        <taxon>Magnoliopsida</taxon>
        <taxon>eudicotyledons</taxon>
        <taxon>Gunneridae</taxon>
        <taxon>Pentapetalae</taxon>
        <taxon>asterids</taxon>
        <taxon>lamiids</taxon>
        <taxon>Lamiales</taxon>
        <taxon>Orobanchaceae</taxon>
        <taxon>Rehmannieae</taxon>
        <taxon>Rehmannia</taxon>
    </lineage>
</organism>
<accession>A0ABR0WQF2</accession>
<evidence type="ECO:0000313" key="2">
    <source>
        <dbReference type="Proteomes" id="UP001318860"/>
    </source>
</evidence>